<comment type="caution">
    <text evidence="1">The sequence shown here is derived from an EMBL/GenBank/DDBJ whole genome shotgun (WGS) entry which is preliminary data.</text>
</comment>
<gene>
    <name evidence="1" type="ORF">NO1_2276</name>
</gene>
<name>A0A388TEN4_TERA1</name>
<reference evidence="1 2" key="1">
    <citation type="journal article" date="2019" name="ISME J.">
        <title>Genome analyses of uncultured TG2/ZB3 bacteria in 'Margulisbacteria' specifically attached to ectosymbiotic spirochetes of protists in the termite gut.</title>
        <authorList>
            <person name="Utami Y.D."/>
            <person name="Kuwahara H."/>
            <person name="Igai K."/>
            <person name="Murakami T."/>
            <person name="Sugaya K."/>
            <person name="Morikawa T."/>
            <person name="Nagura Y."/>
            <person name="Yuki M."/>
            <person name="Deevong P."/>
            <person name="Inoue T."/>
            <person name="Kihara K."/>
            <person name="Lo N."/>
            <person name="Yamada A."/>
            <person name="Ohkuma M."/>
            <person name="Hongoh Y."/>
        </authorList>
    </citation>
    <scope>NUCLEOTIDE SEQUENCE [LARGE SCALE GENOMIC DNA]</scope>
    <source>
        <strain evidence="1">NkOx7-01</strain>
    </source>
</reference>
<keyword evidence="2" id="KW-1185">Reference proteome</keyword>
<proteinExistence type="predicted"/>
<dbReference type="EMBL" id="BGZN01000216">
    <property type="protein sequence ID" value="GBR75263.1"/>
    <property type="molecule type" value="Genomic_DNA"/>
</dbReference>
<organism evidence="1 2">
    <name type="scientific">Termititenax aidoneus</name>
    <dbReference type="NCBI Taxonomy" id="2218524"/>
    <lineage>
        <taxon>Bacteria</taxon>
        <taxon>Bacillati</taxon>
        <taxon>Candidatus Margulisiibacteriota</taxon>
        <taxon>Candidatus Termititenacia</taxon>
        <taxon>Candidatus Termititenacales</taxon>
        <taxon>Candidatus Termititenacaceae</taxon>
        <taxon>Candidatus Termititenax</taxon>
    </lineage>
</organism>
<dbReference type="AlphaFoldDB" id="A0A388TEN4"/>
<feature type="non-terminal residue" evidence="1">
    <location>
        <position position="1"/>
    </location>
</feature>
<protein>
    <submittedName>
        <fullName evidence="1">Uncharacterized protein</fullName>
    </submittedName>
</protein>
<evidence type="ECO:0000313" key="2">
    <source>
        <dbReference type="Proteomes" id="UP000269352"/>
    </source>
</evidence>
<accession>A0A388TEN4</accession>
<sequence>PNVMIELAKARTINETAENIIKNKLADAAVRKLSRSILAEPKPLKLVGK</sequence>
<evidence type="ECO:0000313" key="1">
    <source>
        <dbReference type="EMBL" id="GBR75263.1"/>
    </source>
</evidence>
<dbReference type="Proteomes" id="UP000269352">
    <property type="component" value="Unassembled WGS sequence"/>
</dbReference>